<reference evidence="7" key="1">
    <citation type="journal article" date="2021" name="PeerJ">
        <title>Extensive microbial diversity within the chicken gut microbiome revealed by metagenomics and culture.</title>
        <authorList>
            <person name="Gilroy R."/>
            <person name="Ravi A."/>
            <person name="Getino M."/>
            <person name="Pursley I."/>
            <person name="Horton D.L."/>
            <person name="Alikhan N.F."/>
            <person name="Baker D."/>
            <person name="Gharbi K."/>
            <person name="Hall N."/>
            <person name="Watson M."/>
            <person name="Adriaenssens E.M."/>
            <person name="Foster-Nyarko E."/>
            <person name="Jarju S."/>
            <person name="Secka A."/>
            <person name="Antonio M."/>
            <person name="Oren A."/>
            <person name="Chaudhuri R.R."/>
            <person name="La Ragione R."/>
            <person name="Hildebrand F."/>
            <person name="Pallen M.J."/>
        </authorList>
    </citation>
    <scope>NUCLEOTIDE SEQUENCE</scope>
    <source>
        <strain evidence="7">MalCec1-1739</strain>
    </source>
</reference>
<dbReference type="GO" id="GO:0005975">
    <property type="term" value="P:carbohydrate metabolic process"/>
    <property type="evidence" value="ECO:0007669"/>
    <property type="project" value="UniProtKB-ARBA"/>
</dbReference>
<evidence type="ECO:0000256" key="1">
    <source>
        <dbReference type="ARBA" id="ARBA00022801"/>
    </source>
</evidence>
<gene>
    <name evidence="7" type="ORF">IAA93_04740</name>
</gene>
<dbReference type="Proteomes" id="UP000787625">
    <property type="component" value="Unassembled WGS sequence"/>
</dbReference>
<keyword evidence="2 3" id="KW-0326">Glycosidase</keyword>
<dbReference type="SUPFAM" id="SSF51445">
    <property type="entry name" value="(Trans)glycosidases"/>
    <property type="match status" value="1"/>
</dbReference>
<accession>A0A9D2UID4</accession>
<dbReference type="InterPro" id="IPR000421">
    <property type="entry name" value="FA58C"/>
</dbReference>
<dbReference type="InterPro" id="IPR029018">
    <property type="entry name" value="Hex-like_dom2"/>
</dbReference>
<evidence type="ECO:0000313" key="8">
    <source>
        <dbReference type="Proteomes" id="UP000787625"/>
    </source>
</evidence>
<dbReference type="GO" id="GO:0015929">
    <property type="term" value="F:hexosaminidase activity"/>
    <property type="evidence" value="ECO:0007669"/>
    <property type="project" value="UniProtKB-ARBA"/>
</dbReference>
<evidence type="ECO:0000313" key="7">
    <source>
        <dbReference type="EMBL" id="HJD53014.1"/>
    </source>
</evidence>
<dbReference type="InterPro" id="IPR011496">
    <property type="entry name" value="O-GlcNAcase_cat"/>
</dbReference>
<feature type="domain" description="F5/8 type C" evidence="5">
    <location>
        <begin position="761"/>
        <end position="905"/>
    </location>
</feature>
<dbReference type="Gene3D" id="1.20.58.460">
    <property type="entry name" value="Hyaluronidase post-catalytic domain-like"/>
    <property type="match status" value="1"/>
</dbReference>
<keyword evidence="1 3" id="KW-0378">Hydrolase</keyword>
<evidence type="ECO:0000256" key="2">
    <source>
        <dbReference type="ARBA" id="ARBA00023295"/>
    </source>
</evidence>
<dbReference type="InterPro" id="IPR008979">
    <property type="entry name" value="Galactose-bd-like_sf"/>
</dbReference>
<dbReference type="Gene3D" id="2.60.120.260">
    <property type="entry name" value="Galactose-binding domain-like"/>
    <property type="match status" value="1"/>
</dbReference>
<dbReference type="Gene3D" id="3.30.379.10">
    <property type="entry name" value="Chitobiase/beta-hexosaminidase domain 2-like"/>
    <property type="match status" value="1"/>
</dbReference>
<protein>
    <submittedName>
        <fullName evidence="7">Beta-N-acetylglucosaminidase domain-containing protein</fullName>
    </submittedName>
</protein>
<evidence type="ECO:0000259" key="5">
    <source>
        <dbReference type="PROSITE" id="PS50022"/>
    </source>
</evidence>
<dbReference type="AlphaFoldDB" id="A0A9D2UID4"/>
<comment type="caution">
    <text evidence="7">The sequence shown here is derived from an EMBL/GenBank/DDBJ whole genome shotgun (WGS) entry which is preliminary data.</text>
</comment>
<reference evidence="7" key="2">
    <citation type="submission" date="2021-04" db="EMBL/GenBank/DDBJ databases">
        <authorList>
            <person name="Gilroy R."/>
        </authorList>
    </citation>
    <scope>NUCLEOTIDE SEQUENCE</scope>
    <source>
        <strain evidence="7">MalCec1-1739</strain>
    </source>
</reference>
<organism evidence="7 8">
    <name type="scientific">Candidatus Avibacteroides avistercoris</name>
    <dbReference type="NCBI Taxonomy" id="2840690"/>
    <lineage>
        <taxon>Bacteria</taxon>
        <taxon>Pseudomonadati</taxon>
        <taxon>Bacteroidota</taxon>
        <taxon>Bacteroidia</taxon>
        <taxon>Bacteroidales</taxon>
        <taxon>Bacteroidaceae</taxon>
        <taxon>Bacteroidaceae incertae sedis</taxon>
        <taxon>Candidatus Avibacteroides</taxon>
    </lineage>
</organism>
<feature type="active site" description="Proton donor" evidence="3">
    <location>
        <position position="306"/>
    </location>
</feature>
<dbReference type="InterPro" id="IPR051822">
    <property type="entry name" value="Glycosyl_Hydrolase_84"/>
</dbReference>
<sequence>MNSKRIMACAISLLMAAIVYAGYDIHPTPQQMDETGETVSITGTVNVVCEADIAQTSIDRLIEVLTGHGLDYVLADRMSGTLPNVIVGSNGSGGVADSYASRLGLTGDAFVAADNKFDAHCIAVTNADGLNGVAIIGDGNGSEYYAMATLDQILGQSPDGAAGGVTIRDFAHTEHRGIVEGFYGIPYSHETIAELLAFCKRYKMNTFIYGPKSDPYHLGQWREDYPTRLTEEQERNGVLCQNDFRELTAIAKACNVDFVWAIHPGMQNGISFTDESSIDQGVADIMDKFKHMHDLGVRAFGIFIDDMSYTPSGAMQARLADRAQEQLRSTFGDGGDDGVTPLFFVPTAYALNYSSSYTLTSLATVDPDVVIAFTGYDCFSNIRGSSIDDMAGRVARHPVMWWNNPVNDDHDDRLYMRSLTTHWTIEDTAPIGSLAGLVLNPMVQGNASKVALFGAAEYAWHPATFDADKSWEDFFKAEYTDKEMREALMTFAANSDAIVEEQTLTDLYEQFRREYSPGKLPGCADKLMDEAERIRKACTKLADMETSDDPRYSLMYADIKPWVAKLGCMAGIIADAITYMKGEDESAWTLAPRITEAAARLHTDPDHAVTVFEGSGNDVTQRLQEVSPSQQQMEPFAEYIAGLIDDFAYNLPERRQEPEIITNLDTVPARISINVATGRIALKGLSSLKLGSNEYIGINLNSIKAASFVTWPEDDTPSLQLQHSMSGKQWTEASHGDTTRQEMAYFRLRNTDPHDSTTVATDSIVITFEEAHGTAAATASTNMEAYEDYTVDNVTDGDTGTFFWSDRKQQEGDCITLDLGTTATCHEITVKFNDGDKPSGIAAIETSTDSLSWDEVAAFTRGELDDDNRYTCDAGGRQARYIRLIIRTSGSEEWLQVADFSVMSATDIAQAVNDQGEPVPCLSDRRLDDTYSPDEAGRVIYRFIENISIDTITIYQYTDFTDAASAPIVELLADGQNIDLGPLTGTVMHYDVAGTDSISAIRISWEADCLPSLVEVYPVGKPYVELPGEPDEPVVGLTPPTSVPVCRHANIINIGDNGQIAGIKVWTVDGICIAEATRPSTILTLDEAYSNTVVIVTLTFDDGKVITQKL</sequence>
<evidence type="ECO:0000259" key="6">
    <source>
        <dbReference type="PROSITE" id="PS52009"/>
    </source>
</evidence>
<dbReference type="Pfam" id="PF02838">
    <property type="entry name" value="Glyco_hydro_20b"/>
    <property type="match status" value="1"/>
</dbReference>
<feature type="signal peptide" evidence="4">
    <location>
        <begin position="1"/>
        <end position="21"/>
    </location>
</feature>
<feature type="domain" description="GH84" evidence="6">
    <location>
        <begin position="174"/>
        <end position="463"/>
    </location>
</feature>
<dbReference type="InterPro" id="IPR015882">
    <property type="entry name" value="HEX_bac_N"/>
</dbReference>
<dbReference type="EMBL" id="DWUP01000097">
    <property type="protein sequence ID" value="HJD53014.1"/>
    <property type="molecule type" value="Genomic_DNA"/>
</dbReference>
<keyword evidence="4" id="KW-0732">Signal</keyword>
<dbReference type="PROSITE" id="PS50022">
    <property type="entry name" value="FA58C_3"/>
    <property type="match status" value="1"/>
</dbReference>
<proteinExistence type="inferred from homology"/>
<dbReference type="GO" id="GO:1901135">
    <property type="term" value="P:carbohydrate derivative metabolic process"/>
    <property type="evidence" value="ECO:0007669"/>
    <property type="project" value="UniProtKB-ARBA"/>
</dbReference>
<dbReference type="Pfam" id="PF00754">
    <property type="entry name" value="F5_F8_type_C"/>
    <property type="match status" value="1"/>
</dbReference>
<dbReference type="Pfam" id="PF07555">
    <property type="entry name" value="NAGidase"/>
    <property type="match status" value="1"/>
</dbReference>
<evidence type="ECO:0000256" key="4">
    <source>
        <dbReference type="SAM" id="SignalP"/>
    </source>
</evidence>
<dbReference type="Gene3D" id="3.20.20.80">
    <property type="entry name" value="Glycosidases"/>
    <property type="match status" value="1"/>
</dbReference>
<evidence type="ECO:0000256" key="3">
    <source>
        <dbReference type="PROSITE-ProRule" id="PRU01353"/>
    </source>
</evidence>
<dbReference type="SUPFAM" id="SSF55545">
    <property type="entry name" value="beta-N-acetylhexosaminidase-like domain"/>
    <property type="match status" value="1"/>
</dbReference>
<dbReference type="PANTHER" id="PTHR13170:SF16">
    <property type="entry name" value="PROTEIN O-GLCNACASE"/>
    <property type="match status" value="1"/>
</dbReference>
<dbReference type="PROSITE" id="PS52009">
    <property type="entry name" value="GH84"/>
    <property type="match status" value="1"/>
</dbReference>
<dbReference type="SUPFAM" id="SSF49785">
    <property type="entry name" value="Galactose-binding domain-like"/>
    <property type="match status" value="1"/>
</dbReference>
<feature type="chain" id="PRO_5038669788" evidence="4">
    <location>
        <begin position="22"/>
        <end position="1110"/>
    </location>
</feature>
<name>A0A9D2UID4_9BACT</name>
<comment type="similarity">
    <text evidence="3">Belongs to the glycosyl hydrolase 84 family.</text>
</comment>
<dbReference type="InterPro" id="IPR017853">
    <property type="entry name" value="GH"/>
</dbReference>
<dbReference type="PANTHER" id="PTHR13170">
    <property type="entry name" value="O-GLCNACASE"/>
    <property type="match status" value="1"/>
</dbReference>